<dbReference type="Pfam" id="PF12787">
    <property type="entry name" value="EcsC"/>
    <property type="match status" value="1"/>
</dbReference>
<keyword evidence="2" id="KW-1185">Reference proteome</keyword>
<comment type="caution">
    <text evidence="1">The sequence shown here is derived from an EMBL/GenBank/DDBJ whole genome shotgun (WGS) entry which is preliminary data.</text>
</comment>
<name>A0ABW3SPQ0_9BACT</name>
<organism evidence="1 2">
    <name type="scientific">Pontibacter rugosus</name>
    <dbReference type="NCBI Taxonomy" id="1745966"/>
    <lineage>
        <taxon>Bacteria</taxon>
        <taxon>Pseudomonadati</taxon>
        <taxon>Bacteroidota</taxon>
        <taxon>Cytophagia</taxon>
        <taxon>Cytophagales</taxon>
        <taxon>Hymenobacteraceae</taxon>
        <taxon>Pontibacter</taxon>
    </lineage>
</organism>
<protein>
    <submittedName>
        <fullName evidence="1">EcsC family protein</fullName>
    </submittedName>
</protein>
<gene>
    <name evidence="1" type="ORF">ACFQ2O_04755</name>
</gene>
<dbReference type="Proteomes" id="UP001597094">
    <property type="component" value="Unassembled WGS sequence"/>
</dbReference>
<dbReference type="PANTHER" id="PTHR41260:SF1">
    <property type="entry name" value="PROTEIN ECSC"/>
    <property type="match status" value="1"/>
</dbReference>
<proteinExistence type="predicted"/>
<dbReference type="InterPro" id="IPR024787">
    <property type="entry name" value="EcsC"/>
</dbReference>
<evidence type="ECO:0000313" key="2">
    <source>
        <dbReference type="Proteomes" id="UP001597094"/>
    </source>
</evidence>
<evidence type="ECO:0000313" key="1">
    <source>
        <dbReference type="EMBL" id="MFD1185510.1"/>
    </source>
</evidence>
<dbReference type="EMBL" id="JBHTLD010000025">
    <property type="protein sequence ID" value="MFD1185510.1"/>
    <property type="molecule type" value="Genomic_DNA"/>
</dbReference>
<sequence length="245" mass="28372">MPTPYESLVLNELQRWQYDMQRPPSFLNNLARKTQHKINSYIPEKIHNAITTAIKQMIRGVLFGAGKITAKALYDFPLELRENLVRERIKHYKHAAAAEGGITGAGGILLGLADFPLLLSIKLKLLFDIAALYGHDVHDYRERVYLLHIFQLAFSSQEHRHDIYRQMADWESQKQVLPEDINQFNWRTFQQEYRDYIDLAKMAQLIPVIGAPVGAIVNYRLLQKLGETAMNAYRMRLHEQGQLKA</sequence>
<dbReference type="PANTHER" id="PTHR41260">
    <property type="entry name" value="PROTEIN ECSC"/>
    <property type="match status" value="1"/>
</dbReference>
<accession>A0ABW3SPQ0</accession>
<reference evidence="2" key="1">
    <citation type="journal article" date="2019" name="Int. J. Syst. Evol. Microbiol.">
        <title>The Global Catalogue of Microorganisms (GCM) 10K type strain sequencing project: providing services to taxonomists for standard genome sequencing and annotation.</title>
        <authorList>
            <consortium name="The Broad Institute Genomics Platform"/>
            <consortium name="The Broad Institute Genome Sequencing Center for Infectious Disease"/>
            <person name="Wu L."/>
            <person name="Ma J."/>
        </authorList>
    </citation>
    <scope>NUCLEOTIDE SEQUENCE [LARGE SCALE GENOMIC DNA]</scope>
    <source>
        <strain evidence="2">JCM 31319</strain>
    </source>
</reference>
<dbReference type="RefSeq" id="WP_377523264.1">
    <property type="nucleotide sequence ID" value="NZ_JBHTLD010000025.1"/>
</dbReference>